<dbReference type="RefSeq" id="WP_060650781.1">
    <property type="nucleotide sequence ID" value="NZ_AZXY01000001.1"/>
</dbReference>
<evidence type="ECO:0000313" key="3">
    <source>
        <dbReference type="EMBL" id="KSZ60719.1"/>
    </source>
</evidence>
<keyword evidence="3" id="KW-0648">Protein biosynthesis</keyword>
<comment type="caution">
    <text evidence="3">The sequence shown here is derived from an EMBL/GenBank/DDBJ whole genome shotgun (WGS) entry which is preliminary data.</text>
</comment>
<evidence type="ECO:0000313" key="4">
    <source>
        <dbReference type="Proteomes" id="UP000053060"/>
    </source>
</evidence>
<feature type="compositionally biased region" description="Low complexity" evidence="2">
    <location>
        <begin position="123"/>
        <end position="137"/>
    </location>
</feature>
<name>A0A0V9US00_9NOCA</name>
<dbReference type="GO" id="GO:0003743">
    <property type="term" value="F:translation initiation factor activity"/>
    <property type="evidence" value="ECO:0007669"/>
    <property type="project" value="UniProtKB-KW"/>
</dbReference>
<accession>A0A0V9US00</accession>
<dbReference type="AlphaFoldDB" id="A0A0V9US00"/>
<feature type="compositionally biased region" description="Low complexity" evidence="2">
    <location>
        <begin position="98"/>
        <end position="112"/>
    </location>
</feature>
<feature type="compositionally biased region" description="Basic and acidic residues" evidence="2">
    <location>
        <begin position="73"/>
        <end position="83"/>
    </location>
</feature>
<dbReference type="Pfam" id="PF19844">
    <property type="entry name" value="DUF6319"/>
    <property type="match status" value="1"/>
</dbReference>
<dbReference type="PATRIC" id="fig|1441730.3.peg.76"/>
<evidence type="ECO:0000256" key="2">
    <source>
        <dbReference type="SAM" id="MobiDB-lite"/>
    </source>
</evidence>
<proteinExistence type="predicted"/>
<keyword evidence="3" id="KW-0396">Initiation factor</keyword>
<sequence length="283" mass="29261">MPPRRRADHLTEEQLGELDAALAEGRRATVYLVEGIPSLGIDPGTSARVVSISGSTVMVRPKGVDDELPFETDELRATREPAGTKRAPAKAARSSGGAKPAPAKATPARAAPVQPATPRAAVSKPATSKPATPKPATQNSESPAAAAVPRAQEKKPVTQTTSASSDAPASRPPAPAKPKAPARKAKKAPSITITVTIDPENEWTVGVAHGTRKVGKPAPVAPDAVERAVKALGDPTATEAVQSVIEEARRAAEERVAQLSRELEEARQALESLGATRKSGGNL</sequence>
<reference evidence="3 4" key="2">
    <citation type="journal article" date="2016" name="Genome Announc.">
        <title>Draft Genome Sequence of a Versatile Hydrocarbon-Degrading Bacterium, Rhodococcus pyridinivorans Strain KG-16, Collected from Oil Fields in India.</title>
        <authorList>
            <person name="Aggarwal R.K."/>
            <person name="Dawar C."/>
            <person name="Phanindranath R."/>
            <person name="Mutnuri L."/>
            <person name="Dayal A.M."/>
        </authorList>
    </citation>
    <scope>NUCLEOTIDE SEQUENCE [LARGE SCALE GENOMIC DNA]</scope>
    <source>
        <strain evidence="3 4">KG-16</strain>
    </source>
</reference>
<evidence type="ECO:0000256" key="1">
    <source>
        <dbReference type="SAM" id="Coils"/>
    </source>
</evidence>
<organism evidence="3 4">
    <name type="scientific">Rhodococcus pyridinivorans KG-16</name>
    <dbReference type="NCBI Taxonomy" id="1441730"/>
    <lineage>
        <taxon>Bacteria</taxon>
        <taxon>Bacillati</taxon>
        <taxon>Actinomycetota</taxon>
        <taxon>Actinomycetes</taxon>
        <taxon>Mycobacteriales</taxon>
        <taxon>Nocardiaceae</taxon>
        <taxon>Rhodococcus</taxon>
    </lineage>
</organism>
<dbReference type="EMBL" id="AZXY01000001">
    <property type="protein sequence ID" value="KSZ60719.1"/>
    <property type="molecule type" value="Genomic_DNA"/>
</dbReference>
<feature type="region of interest" description="Disordered" evidence="2">
    <location>
        <begin position="63"/>
        <end position="193"/>
    </location>
</feature>
<gene>
    <name evidence="3" type="ORF">Z045_00335</name>
</gene>
<keyword evidence="1" id="KW-0175">Coiled coil</keyword>
<feature type="coiled-coil region" evidence="1">
    <location>
        <begin position="242"/>
        <end position="276"/>
    </location>
</feature>
<dbReference type="Proteomes" id="UP000053060">
    <property type="component" value="Unassembled WGS sequence"/>
</dbReference>
<dbReference type="InterPro" id="IPR046282">
    <property type="entry name" value="DUF6319"/>
</dbReference>
<reference evidence="4" key="1">
    <citation type="submission" date="2015-01" db="EMBL/GenBank/DDBJ databases">
        <title>Draft genome sequence of Rhodococcus pyridinivorans strain KG-16, a hydrocarbon-degrading bacterium.</title>
        <authorList>
            <person name="Aggarwal R.K."/>
            <person name="Dawar C."/>
        </authorList>
    </citation>
    <scope>NUCLEOTIDE SEQUENCE [LARGE SCALE GENOMIC DNA]</scope>
    <source>
        <strain evidence="4">KG-16</strain>
    </source>
</reference>
<protein>
    <submittedName>
        <fullName evidence="3">Translation initiation factor</fullName>
    </submittedName>
</protein>